<evidence type="ECO:0000256" key="3">
    <source>
        <dbReference type="ARBA" id="ARBA00019693"/>
    </source>
</evidence>
<dbReference type="AlphaFoldDB" id="A0A1D2ME17"/>
<dbReference type="InterPro" id="IPR021429">
    <property type="entry name" value="Mediator_Med24"/>
</dbReference>
<dbReference type="Proteomes" id="UP000094527">
    <property type="component" value="Unassembled WGS sequence"/>
</dbReference>
<evidence type="ECO:0000256" key="9">
    <source>
        <dbReference type="SAM" id="Phobius"/>
    </source>
</evidence>
<evidence type="ECO:0000256" key="1">
    <source>
        <dbReference type="ARBA" id="ARBA00004123"/>
    </source>
</evidence>
<keyword evidence="4" id="KW-0805">Transcription regulation</keyword>
<comment type="similarity">
    <text evidence="2">Belongs to the Mediator complex subunit 24 family.</text>
</comment>
<comment type="caution">
    <text evidence="10">The sequence shown here is derived from an EMBL/GenBank/DDBJ whole genome shotgun (WGS) entry which is preliminary data.</text>
</comment>
<keyword evidence="9" id="KW-0812">Transmembrane</keyword>
<feature type="non-terminal residue" evidence="10">
    <location>
        <position position="1"/>
    </location>
</feature>
<dbReference type="EMBL" id="LJIJ01001619">
    <property type="protein sequence ID" value="ODM91250.1"/>
    <property type="molecule type" value="Genomic_DNA"/>
</dbReference>
<organism evidence="10 11">
    <name type="scientific">Orchesella cincta</name>
    <name type="common">Springtail</name>
    <name type="synonym">Podura cincta</name>
    <dbReference type="NCBI Taxonomy" id="48709"/>
    <lineage>
        <taxon>Eukaryota</taxon>
        <taxon>Metazoa</taxon>
        <taxon>Ecdysozoa</taxon>
        <taxon>Arthropoda</taxon>
        <taxon>Hexapoda</taxon>
        <taxon>Collembola</taxon>
        <taxon>Entomobryomorpha</taxon>
        <taxon>Entomobryoidea</taxon>
        <taxon>Orchesellidae</taxon>
        <taxon>Orchesellinae</taxon>
        <taxon>Orchesella</taxon>
    </lineage>
</organism>
<evidence type="ECO:0000256" key="6">
    <source>
        <dbReference type="ARBA" id="ARBA00023163"/>
    </source>
</evidence>
<evidence type="ECO:0000313" key="11">
    <source>
        <dbReference type="Proteomes" id="UP000094527"/>
    </source>
</evidence>
<evidence type="ECO:0000256" key="4">
    <source>
        <dbReference type="ARBA" id="ARBA00023015"/>
    </source>
</evidence>
<keyword evidence="9" id="KW-1133">Transmembrane helix</keyword>
<sequence length="980" mass="110784">SVRYKQTLYSSASLFEIDASYVSVTLNLFVVVLIRTLLKFNLSIDKMVLGIGDVQRTSQEAQAKSLIMKAWRERWTEVQWGINIRKLVDDSADGSFLADCILQQALSGPGPNSLVLSYLMHSIHSQIVTTASVLLSVSKYDAFHKLHCVASLLDLLSSIKDRIILNDNQGKDDCIQLALALQSVVCWLLSCMYSSLENLSDITEFPAEAEDSKIVLKCRNLMDYFLVDPYLFNLINVANKEDEESYVKIIKMSKEVDKFVDGHNQREISHVTSLIDKLSKPRVPKTTKTHPLEKSFDGLQTKVGNPSIQAIIMKAALLRSSQDIPAIVSELILVKQLQNVDLVNFYSEILHSALMGLVDAFGKEQELAFIGFTFLQLPSLVNTVREKLLDSTNDAFLRGLEVYIMNESCLNVADAKLHCCTLEFLLKSFANVRLINETDKASLLKLRTSKGSSIKPTPGSSPKTFNVIITAAATTGRLQQFTSKLIKLNQLSRQASGELNKASNTRAIIFDLSFLMLCYIVQLHGPKALSSEEPDSFFEEWYKDCMVENHVAKNPDVIINRCDSNKVDLLLNQYIQGDTELKTSLVFWHEICANSVGVTKEVLTAWESDGTTFNEVKRILDVFRSKICSIPVCISAWLCAYIQVNPEEKSTKAKEILNYFLTSSTVMSFDNQDHFKERNALMSQIISRMMNCIQSSDKSPVNSPTYNFESKPVAELYKSCWACMNKRGLIDVETTVNLQHLLQMSGPHYFVQNMVEEMLRLQHSQELAQRCDLLYGVLHYDLKSCTAALVRVVVPTVLHFWTSDSSFMEPQIKALVSLSVDCILSYYYHASSLKIKEERKDESDSEPQSKRRKLFEATSLQKENLVDLQIMLKDLYGEFYKVLHNVYESTPAIVFILQFLEELSMKTPTTTLLTSLPHQVVTQLMSLMCDEMDPDLLLGLFCLTNKNSRLNCAQALCRLKHLRHINEYHEPRSHSPAPGS</sequence>
<keyword evidence="11" id="KW-1185">Reference proteome</keyword>
<proteinExistence type="inferred from homology"/>
<comment type="subcellular location">
    <subcellularLocation>
        <location evidence="1">Nucleus</location>
    </subcellularLocation>
</comment>
<accession>A0A1D2ME17</accession>
<dbReference type="OMA" id="WKERWTE"/>
<keyword evidence="5" id="KW-0010">Activator</keyword>
<dbReference type="OrthoDB" id="21216at2759"/>
<evidence type="ECO:0000256" key="8">
    <source>
        <dbReference type="ARBA" id="ARBA00031960"/>
    </source>
</evidence>
<dbReference type="GO" id="GO:0003712">
    <property type="term" value="F:transcription coregulator activity"/>
    <property type="evidence" value="ECO:0007669"/>
    <property type="project" value="TreeGrafter"/>
</dbReference>
<dbReference type="Pfam" id="PF11277">
    <property type="entry name" value="Med24_N"/>
    <property type="match status" value="2"/>
</dbReference>
<protein>
    <recommendedName>
        <fullName evidence="3">Mediator of RNA polymerase II transcription subunit 24</fullName>
    </recommendedName>
    <alternativeName>
        <fullName evidence="8">Mediator complex subunit 24</fullName>
    </alternativeName>
</protein>
<keyword evidence="7" id="KW-0539">Nucleus</keyword>
<feature type="transmembrane region" description="Helical" evidence="9">
    <location>
        <begin position="20"/>
        <end position="38"/>
    </location>
</feature>
<gene>
    <name evidence="10" type="ORF">Ocin01_15428</name>
</gene>
<evidence type="ECO:0000256" key="7">
    <source>
        <dbReference type="ARBA" id="ARBA00023242"/>
    </source>
</evidence>
<dbReference type="STRING" id="48709.A0A1D2ME17"/>
<dbReference type="PANTHER" id="PTHR12898">
    <property type="entry name" value="MEDIATOR OF RNA POLYMERASE II TRANSCRIPTION SUBUNIT 24"/>
    <property type="match status" value="1"/>
</dbReference>
<dbReference type="GO" id="GO:0060261">
    <property type="term" value="P:positive regulation of transcription initiation by RNA polymerase II"/>
    <property type="evidence" value="ECO:0007669"/>
    <property type="project" value="TreeGrafter"/>
</dbReference>
<keyword evidence="9" id="KW-0472">Membrane</keyword>
<name>A0A1D2ME17_ORCCI</name>
<evidence type="ECO:0000256" key="5">
    <source>
        <dbReference type="ARBA" id="ARBA00023159"/>
    </source>
</evidence>
<dbReference type="PANTHER" id="PTHR12898:SF1">
    <property type="entry name" value="MEDIATOR OF RNA POLYMERASE II TRANSCRIPTION SUBUNIT 24"/>
    <property type="match status" value="1"/>
</dbReference>
<reference evidence="10 11" key="1">
    <citation type="journal article" date="2016" name="Genome Biol. Evol.">
        <title>Gene Family Evolution Reflects Adaptation to Soil Environmental Stressors in the Genome of the Collembolan Orchesella cincta.</title>
        <authorList>
            <person name="Faddeeva-Vakhrusheva A."/>
            <person name="Derks M.F."/>
            <person name="Anvar S.Y."/>
            <person name="Agamennone V."/>
            <person name="Suring W."/>
            <person name="Smit S."/>
            <person name="van Straalen N.M."/>
            <person name="Roelofs D."/>
        </authorList>
    </citation>
    <scope>NUCLEOTIDE SEQUENCE [LARGE SCALE GENOMIC DNA]</scope>
    <source>
        <tissue evidence="10">Mixed pool</tissue>
    </source>
</reference>
<evidence type="ECO:0000256" key="2">
    <source>
        <dbReference type="ARBA" id="ARBA00007864"/>
    </source>
</evidence>
<evidence type="ECO:0000313" key="10">
    <source>
        <dbReference type="EMBL" id="ODM91250.1"/>
    </source>
</evidence>
<keyword evidence="6" id="KW-0804">Transcription</keyword>
<dbReference type="GO" id="GO:0016592">
    <property type="term" value="C:mediator complex"/>
    <property type="evidence" value="ECO:0007669"/>
    <property type="project" value="InterPro"/>
</dbReference>